<dbReference type="Ensembl" id="ENSMALT00000011372.1">
    <property type="protein sequence ID" value="ENSMALP00000011132.1"/>
    <property type="gene ID" value="ENSMALG00000007919.1"/>
</dbReference>
<dbReference type="PANTHER" id="PTHR22455">
    <property type="entry name" value="CILIA- AND FLAGELLA-ASSOCIATED PROTEIN 91"/>
    <property type="match status" value="1"/>
</dbReference>
<keyword evidence="4" id="KW-0966">Cell projection</keyword>
<evidence type="ECO:0000313" key="11">
    <source>
        <dbReference type="Proteomes" id="UP000261600"/>
    </source>
</evidence>
<comment type="similarity">
    <text evidence="5">Belongs to the CFAP91 family.</text>
</comment>
<feature type="compositionally biased region" description="Basic and acidic residues" evidence="8">
    <location>
        <begin position="740"/>
        <end position="753"/>
    </location>
</feature>
<feature type="coiled-coil region" evidence="7">
    <location>
        <begin position="493"/>
        <end position="523"/>
    </location>
</feature>
<organism evidence="10 11">
    <name type="scientific">Monopterus albus</name>
    <name type="common">Swamp eel</name>
    <dbReference type="NCBI Taxonomy" id="43700"/>
    <lineage>
        <taxon>Eukaryota</taxon>
        <taxon>Metazoa</taxon>
        <taxon>Chordata</taxon>
        <taxon>Craniata</taxon>
        <taxon>Vertebrata</taxon>
        <taxon>Euteleostomi</taxon>
        <taxon>Actinopterygii</taxon>
        <taxon>Neopterygii</taxon>
        <taxon>Teleostei</taxon>
        <taxon>Neoteleostei</taxon>
        <taxon>Acanthomorphata</taxon>
        <taxon>Anabantaria</taxon>
        <taxon>Synbranchiformes</taxon>
        <taxon>Synbranchidae</taxon>
        <taxon>Monopterus</taxon>
    </lineage>
</organism>
<dbReference type="GO" id="GO:0005930">
    <property type="term" value="C:axoneme"/>
    <property type="evidence" value="ECO:0007669"/>
    <property type="project" value="UniProtKB-SubCell"/>
</dbReference>
<evidence type="ECO:0000256" key="6">
    <source>
        <dbReference type="ARBA" id="ARBA00029555"/>
    </source>
</evidence>
<evidence type="ECO:0000313" key="10">
    <source>
        <dbReference type="Ensembl" id="ENSMALP00000011132.1"/>
    </source>
</evidence>
<keyword evidence="7" id="KW-0175">Coiled coil</keyword>
<dbReference type="InterPro" id="IPR026720">
    <property type="entry name" value="CFAP91"/>
</dbReference>
<dbReference type="Proteomes" id="UP000261600">
    <property type="component" value="Unplaced"/>
</dbReference>
<protein>
    <recommendedName>
        <fullName evidence="6">Cilia- and flagella-associated protein 91</fullName>
    </recommendedName>
</protein>
<evidence type="ECO:0000256" key="5">
    <source>
        <dbReference type="ARBA" id="ARBA00029468"/>
    </source>
</evidence>
<evidence type="ECO:0000259" key="9">
    <source>
        <dbReference type="Pfam" id="PF14738"/>
    </source>
</evidence>
<sequence>MSVSVTRTIPKKNDANKKSVRRQRVYDYLYDPVYTVSSEVDHARSSLKAYASKDRVRRVPEFGSMFSNLAHHPRYSLQLDPTDPVPASIDRRWRGHTEQRKEALQQLAGVIPNAQSWLKREECDVTGVHRWKYFKRPLIPFTHQIPPDVIFALSKDSGTTGEKTAEQQPTHTVGVQTDYRESETQTDPYSPEYVIQPGADPSELLQLAALTWGRGLPAGLAEVEMIKRARDKRVWEASLPPLHDLNQLDKRRRMMEEMEAKEWAFREGEIQKLQEARLSLLEDLLRQRDEAQKEVTNERLKQISSKYQKEKDTKLHKIHNDYIRSLRKLEAKRRNMEEKLERHGIVKHYADSQAYFSQKHMNTFLNWSTVNEFKSCYLNTYEGLVELEAGHSASVLKPPKSKVTIKSPGRKAEELLKKYKVLREEESKRVTNKPLCFLVKKEKPVPRPVTPRVEEPPEGDEELELAVIHLQKLLRGRSIQYEMYKGKENHLELIQELRTIQALQREEQELQKADKELIVNLRKQRDQHRHKTSQEEASQARVVGAELEYLFDTLSKELIRLQEERRIHAFTLLAERDRRLREAEESGRRQVEERRRREEDEIFRQVVQVHQETVDMYLEDIILGTMEQTADEQAREEIHRRAKEVNDIAYSLEESRNNLQSEEIVSELVYGFLIPEVEKIGARQRVHQRQQRHLQAARSIVRGTSEHSGALPSSVGASQLTCPSERASNRILKEMISQGEQEHGKETEQHHTQTDIFPPIPMGYETSYIHIRGLRACLTWTPDGVIIHPV</sequence>
<dbReference type="PANTHER" id="PTHR22455:SF10">
    <property type="entry name" value="CILIA- AND FLAGELLA-ASSOCIATED PROTEIN 91"/>
    <property type="match status" value="1"/>
</dbReference>
<feature type="region of interest" description="Disordered" evidence="8">
    <location>
        <begin position="738"/>
        <end position="759"/>
    </location>
</feature>
<evidence type="ECO:0000256" key="2">
    <source>
        <dbReference type="ARBA" id="ARBA00022490"/>
    </source>
</evidence>
<proteinExistence type="inferred from homology"/>
<reference evidence="10" key="1">
    <citation type="submission" date="2025-08" db="UniProtKB">
        <authorList>
            <consortium name="Ensembl"/>
        </authorList>
    </citation>
    <scope>IDENTIFICATION</scope>
</reference>
<dbReference type="AlphaFoldDB" id="A0A3Q3JBX7"/>
<reference evidence="10" key="2">
    <citation type="submission" date="2025-09" db="UniProtKB">
        <authorList>
            <consortium name="Ensembl"/>
        </authorList>
    </citation>
    <scope>IDENTIFICATION</scope>
</reference>
<dbReference type="STRING" id="43700.ENSMALP00000011132"/>
<feature type="coiled-coil region" evidence="7">
    <location>
        <begin position="270"/>
        <end position="346"/>
    </location>
</feature>
<comment type="subcellular location">
    <subcellularLocation>
        <location evidence="1">Cytoplasm</location>
        <location evidence="1">Cytoskeleton</location>
        <location evidence="1">Cilium axoneme</location>
    </subcellularLocation>
</comment>
<dbReference type="InterPro" id="IPR032840">
    <property type="entry name" value="CFAP91_dom"/>
</dbReference>
<keyword evidence="3" id="KW-0206">Cytoskeleton</keyword>
<name>A0A3Q3JBX7_MONAL</name>
<feature type="region of interest" description="Disordered" evidence="8">
    <location>
        <begin position="157"/>
        <end position="190"/>
    </location>
</feature>
<evidence type="ECO:0000256" key="7">
    <source>
        <dbReference type="SAM" id="Coils"/>
    </source>
</evidence>
<feature type="region of interest" description="Disordered" evidence="8">
    <location>
        <begin position="703"/>
        <end position="723"/>
    </location>
</feature>
<accession>A0A3Q3JBX7</accession>
<keyword evidence="11" id="KW-1185">Reference proteome</keyword>
<evidence type="ECO:0000256" key="3">
    <source>
        <dbReference type="ARBA" id="ARBA00023212"/>
    </source>
</evidence>
<evidence type="ECO:0000256" key="1">
    <source>
        <dbReference type="ARBA" id="ARBA00004430"/>
    </source>
</evidence>
<dbReference type="Pfam" id="PF14738">
    <property type="entry name" value="CFAP91"/>
    <property type="match status" value="1"/>
</dbReference>
<evidence type="ECO:0000256" key="8">
    <source>
        <dbReference type="SAM" id="MobiDB-lite"/>
    </source>
</evidence>
<feature type="domain" description="CFAP91" evidence="9">
    <location>
        <begin position="175"/>
        <end position="328"/>
    </location>
</feature>
<evidence type="ECO:0000256" key="4">
    <source>
        <dbReference type="ARBA" id="ARBA00023273"/>
    </source>
</evidence>
<feature type="compositionally biased region" description="Polar residues" evidence="8">
    <location>
        <begin position="157"/>
        <end position="175"/>
    </location>
</feature>
<keyword evidence="2" id="KW-0963">Cytoplasm</keyword>